<protein>
    <submittedName>
        <fullName evidence="1">Uncharacterized protein</fullName>
    </submittedName>
</protein>
<proteinExistence type="predicted"/>
<dbReference type="RefSeq" id="WP_117860127.1">
    <property type="nucleotide sequence ID" value="NZ_CP081898.1"/>
</dbReference>
<evidence type="ECO:0000313" key="1">
    <source>
        <dbReference type="EMBL" id="KAB4470191.1"/>
    </source>
</evidence>
<dbReference type="Proteomes" id="UP000488521">
    <property type="component" value="Unassembled WGS sequence"/>
</dbReference>
<evidence type="ECO:0000313" key="2">
    <source>
        <dbReference type="Proteomes" id="UP000488521"/>
    </source>
</evidence>
<comment type="caution">
    <text evidence="1">The sequence shown here is derived from an EMBL/GenBank/DDBJ whole genome shotgun (WGS) entry which is preliminary data.</text>
</comment>
<sequence length="63" mass="7382">MATKNKMIRTRLDDETRERLLNIVVKYGFKSEYQVLKLLVANLTQNEEAVILSLLKMKTVNKK</sequence>
<gene>
    <name evidence="1" type="ORF">GAN59_20450</name>
</gene>
<organism evidence="1 2">
    <name type="scientific">Bacteroides thetaiotaomicron</name>
    <dbReference type="NCBI Taxonomy" id="818"/>
    <lineage>
        <taxon>Bacteria</taxon>
        <taxon>Pseudomonadati</taxon>
        <taxon>Bacteroidota</taxon>
        <taxon>Bacteroidia</taxon>
        <taxon>Bacteroidales</taxon>
        <taxon>Bacteroidaceae</taxon>
        <taxon>Bacteroides</taxon>
    </lineage>
</organism>
<name>A0A6I0S5G2_BACT4</name>
<reference evidence="1 2" key="1">
    <citation type="journal article" date="2019" name="Nat. Med.">
        <title>A library of human gut bacterial isolates paired with longitudinal multiomics data enables mechanistic microbiome research.</title>
        <authorList>
            <person name="Poyet M."/>
            <person name="Groussin M."/>
            <person name="Gibbons S.M."/>
            <person name="Avila-Pacheco J."/>
            <person name="Jiang X."/>
            <person name="Kearney S.M."/>
            <person name="Perrotta A.R."/>
            <person name="Berdy B."/>
            <person name="Zhao S."/>
            <person name="Lieberman T.D."/>
            <person name="Swanson P.K."/>
            <person name="Smith M."/>
            <person name="Roesemann S."/>
            <person name="Alexander J.E."/>
            <person name="Rich S.A."/>
            <person name="Livny J."/>
            <person name="Vlamakis H."/>
            <person name="Clish C."/>
            <person name="Bullock K."/>
            <person name="Deik A."/>
            <person name="Scott J."/>
            <person name="Pierce K.A."/>
            <person name="Xavier R.J."/>
            <person name="Alm E.J."/>
        </authorList>
    </citation>
    <scope>NUCLEOTIDE SEQUENCE [LARGE SCALE GENOMIC DNA]</scope>
    <source>
        <strain evidence="1 2">BIOML-A156</strain>
    </source>
</reference>
<dbReference type="AlphaFoldDB" id="A0A6I0S5G2"/>
<accession>A0A6I0S5G2</accession>
<dbReference type="EMBL" id="WCRS01000019">
    <property type="protein sequence ID" value="KAB4470191.1"/>
    <property type="molecule type" value="Genomic_DNA"/>
</dbReference>